<dbReference type="Pfam" id="PF00990">
    <property type="entry name" value="GGDEF"/>
    <property type="match status" value="1"/>
</dbReference>
<accession>A0A1I1XKE6</accession>
<dbReference type="AlphaFoldDB" id="A0A1I1XKE6"/>
<dbReference type="EC" id="2.7.7.65" evidence="4"/>
<keyword evidence="8 10" id="KW-0472">Membrane</keyword>
<proteinExistence type="predicted"/>
<dbReference type="InterPro" id="IPR050469">
    <property type="entry name" value="Diguanylate_Cyclase"/>
</dbReference>
<dbReference type="FunFam" id="3.30.70.270:FF:000001">
    <property type="entry name" value="Diguanylate cyclase domain protein"/>
    <property type="match status" value="1"/>
</dbReference>
<dbReference type="GO" id="GO:1902201">
    <property type="term" value="P:negative regulation of bacterial-type flagellum-dependent cell motility"/>
    <property type="evidence" value="ECO:0007669"/>
    <property type="project" value="TreeGrafter"/>
</dbReference>
<evidence type="ECO:0000259" key="11">
    <source>
        <dbReference type="PROSITE" id="PS50887"/>
    </source>
</evidence>
<comment type="catalytic activity">
    <reaction evidence="9">
        <text>2 GTP = 3',3'-c-di-GMP + 2 diphosphate</text>
        <dbReference type="Rhea" id="RHEA:24898"/>
        <dbReference type="ChEBI" id="CHEBI:33019"/>
        <dbReference type="ChEBI" id="CHEBI:37565"/>
        <dbReference type="ChEBI" id="CHEBI:58805"/>
        <dbReference type="EC" id="2.7.7.65"/>
    </reaction>
</comment>
<keyword evidence="13" id="KW-1185">Reference proteome</keyword>
<feature type="transmembrane region" description="Helical" evidence="10">
    <location>
        <begin position="21"/>
        <end position="43"/>
    </location>
</feature>
<evidence type="ECO:0000256" key="1">
    <source>
        <dbReference type="ARBA" id="ARBA00001946"/>
    </source>
</evidence>
<evidence type="ECO:0000256" key="3">
    <source>
        <dbReference type="ARBA" id="ARBA00004651"/>
    </source>
</evidence>
<evidence type="ECO:0000256" key="2">
    <source>
        <dbReference type="ARBA" id="ARBA00004533"/>
    </source>
</evidence>
<dbReference type="InterPro" id="IPR029151">
    <property type="entry name" value="Sensor-like_sf"/>
</dbReference>
<dbReference type="InterPro" id="IPR000160">
    <property type="entry name" value="GGDEF_dom"/>
</dbReference>
<dbReference type="InterPro" id="IPR043128">
    <property type="entry name" value="Rev_trsase/Diguanyl_cyclase"/>
</dbReference>
<dbReference type="Proteomes" id="UP000243950">
    <property type="component" value="Unassembled WGS sequence"/>
</dbReference>
<comment type="cofactor">
    <cofactor evidence="1">
        <name>Mg(2+)</name>
        <dbReference type="ChEBI" id="CHEBI:18420"/>
    </cofactor>
</comment>
<dbReference type="GO" id="GO:0005886">
    <property type="term" value="C:plasma membrane"/>
    <property type="evidence" value="ECO:0007669"/>
    <property type="project" value="UniProtKB-SubCell"/>
</dbReference>
<evidence type="ECO:0000313" key="12">
    <source>
        <dbReference type="EMBL" id="SFE07796.1"/>
    </source>
</evidence>
<dbReference type="GO" id="GO:0052621">
    <property type="term" value="F:diguanylate cyclase activity"/>
    <property type="evidence" value="ECO:0007669"/>
    <property type="project" value="UniProtKB-EC"/>
</dbReference>
<evidence type="ECO:0000256" key="5">
    <source>
        <dbReference type="ARBA" id="ARBA00022475"/>
    </source>
</evidence>
<protein>
    <recommendedName>
        <fullName evidence="4">diguanylate cyclase</fullName>
        <ecNumber evidence="4">2.7.7.65</ecNumber>
    </recommendedName>
</protein>
<dbReference type="SMART" id="SM00267">
    <property type="entry name" value="GGDEF"/>
    <property type="match status" value="1"/>
</dbReference>
<dbReference type="EMBL" id="FOMO01000008">
    <property type="protein sequence ID" value="SFE07796.1"/>
    <property type="molecule type" value="Genomic_DNA"/>
</dbReference>
<dbReference type="PANTHER" id="PTHR45138">
    <property type="entry name" value="REGULATORY COMPONENTS OF SENSORY TRANSDUCTION SYSTEM"/>
    <property type="match status" value="1"/>
</dbReference>
<reference evidence="13" key="1">
    <citation type="submission" date="2016-10" db="EMBL/GenBank/DDBJ databases">
        <authorList>
            <person name="Varghese N."/>
            <person name="Submissions S."/>
        </authorList>
    </citation>
    <scope>NUCLEOTIDE SEQUENCE [LARGE SCALE GENOMIC DNA]</scope>
    <source>
        <strain evidence="13">JCM 2783</strain>
    </source>
</reference>
<name>A0A1I1XKE6_PSEOC</name>
<sequence>MHDSGRRQFDLPSGAGNPRSLLIAAVVFVCAILLLSTALHVSWDKAQALAKNTEAMQTLAVALNSQAESTIRVADTVLTALVSMHRSGGHGEANIRKLNQVARTQIRELGELDGLYMSDARGQYFLATNGDTQALNNADRVYFQHHRKSGGSELYIGQPVLGKTTGQWVITLSKGIYDDDGTFQGVALATLSVERFRTLYRSLPLGEQGIVVLAKRDGTILARSESDAQTYLTNISQSPMLQAINSGTPRGAVTLNAIVDGVRRVYGFDSSLKYPMLVAVAAPEEQALVAWRQRAWTMWSFAVGAVFGVGIMGLLVLRALGRQSAMALELRAAHKSLATANTTLKTLATEDGLTGLANRRHLDAYLASAFLRARHEGTSLAFALVDVDFFKGYNDAYGHQRGDQALIEVAKAMRARVRREGDLVARYGGEEMAIVLPGVSAEQALAMAEQVREAVQHLGIEHRQSAYDQITVSVGVVAGVPGVDFSDAEAMVAAADQALYAAKGGGRNRVVLAAL</sequence>
<evidence type="ECO:0000256" key="6">
    <source>
        <dbReference type="ARBA" id="ARBA00022692"/>
    </source>
</evidence>
<evidence type="ECO:0000256" key="9">
    <source>
        <dbReference type="ARBA" id="ARBA00034247"/>
    </source>
</evidence>
<dbReference type="GO" id="GO:0043709">
    <property type="term" value="P:cell adhesion involved in single-species biofilm formation"/>
    <property type="evidence" value="ECO:0007669"/>
    <property type="project" value="TreeGrafter"/>
</dbReference>
<dbReference type="CDD" id="cd12915">
    <property type="entry name" value="PDC2_DGC_like"/>
    <property type="match status" value="1"/>
</dbReference>
<dbReference type="InterPro" id="IPR029787">
    <property type="entry name" value="Nucleotide_cyclase"/>
</dbReference>
<evidence type="ECO:0000256" key="7">
    <source>
        <dbReference type="ARBA" id="ARBA00022989"/>
    </source>
</evidence>
<dbReference type="InterPro" id="IPR033479">
    <property type="entry name" value="dCache_1"/>
</dbReference>
<organism evidence="12 13">
    <name type="scientific">Pseudomonas straminea</name>
    <dbReference type="NCBI Taxonomy" id="47882"/>
    <lineage>
        <taxon>Bacteria</taxon>
        <taxon>Pseudomonadati</taxon>
        <taxon>Pseudomonadota</taxon>
        <taxon>Gammaproteobacteria</taxon>
        <taxon>Pseudomonadales</taxon>
        <taxon>Pseudomonadaceae</taxon>
        <taxon>Phytopseudomonas</taxon>
    </lineage>
</organism>
<feature type="transmembrane region" description="Helical" evidence="10">
    <location>
        <begin position="296"/>
        <end position="317"/>
    </location>
</feature>
<keyword evidence="7 10" id="KW-1133">Transmembrane helix</keyword>
<dbReference type="SUPFAM" id="SSF103190">
    <property type="entry name" value="Sensory domain-like"/>
    <property type="match status" value="1"/>
</dbReference>
<evidence type="ECO:0000256" key="8">
    <source>
        <dbReference type="ARBA" id="ARBA00023136"/>
    </source>
</evidence>
<feature type="domain" description="GGDEF" evidence="11">
    <location>
        <begin position="378"/>
        <end position="515"/>
    </location>
</feature>
<dbReference type="CDD" id="cd01949">
    <property type="entry name" value="GGDEF"/>
    <property type="match status" value="1"/>
</dbReference>
<dbReference type="RefSeq" id="WP_093506044.1">
    <property type="nucleotide sequence ID" value="NZ_BSSG01000008.1"/>
</dbReference>
<dbReference type="Gene3D" id="3.30.70.270">
    <property type="match status" value="1"/>
</dbReference>
<evidence type="ECO:0000256" key="4">
    <source>
        <dbReference type="ARBA" id="ARBA00012528"/>
    </source>
</evidence>
<keyword evidence="6 10" id="KW-0812">Transmembrane</keyword>
<dbReference type="SUPFAM" id="SSF55073">
    <property type="entry name" value="Nucleotide cyclase"/>
    <property type="match status" value="1"/>
</dbReference>
<evidence type="ECO:0000256" key="10">
    <source>
        <dbReference type="SAM" id="Phobius"/>
    </source>
</evidence>
<dbReference type="Pfam" id="PF02743">
    <property type="entry name" value="dCache_1"/>
    <property type="match status" value="1"/>
</dbReference>
<evidence type="ECO:0000313" key="13">
    <source>
        <dbReference type="Proteomes" id="UP000243950"/>
    </source>
</evidence>
<dbReference type="Gene3D" id="3.30.450.20">
    <property type="entry name" value="PAS domain"/>
    <property type="match status" value="2"/>
</dbReference>
<dbReference type="PROSITE" id="PS50887">
    <property type="entry name" value="GGDEF"/>
    <property type="match status" value="1"/>
</dbReference>
<dbReference type="CDD" id="cd12914">
    <property type="entry name" value="PDC1_DGC_like"/>
    <property type="match status" value="1"/>
</dbReference>
<dbReference type="PANTHER" id="PTHR45138:SF9">
    <property type="entry name" value="DIGUANYLATE CYCLASE DGCM-RELATED"/>
    <property type="match status" value="1"/>
</dbReference>
<keyword evidence="5" id="KW-1003">Cell membrane</keyword>
<comment type="subcellular location">
    <subcellularLocation>
        <location evidence="2">Cell inner membrane</location>
    </subcellularLocation>
    <subcellularLocation>
        <location evidence="3">Cell membrane</location>
        <topology evidence="3">Multi-pass membrane protein</topology>
    </subcellularLocation>
</comment>
<dbReference type="NCBIfam" id="TIGR00254">
    <property type="entry name" value="GGDEF"/>
    <property type="match status" value="1"/>
</dbReference>
<gene>
    <name evidence="12" type="ORF">SAMN05216372_10878</name>
</gene>